<dbReference type="RefSeq" id="WP_068772545.1">
    <property type="nucleotide sequence ID" value="NZ_CP109796.1"/>
</dbReference>
<feature type="signal peptide" evidence="1">
    <location>
        <begin position="1"/>
        <end position="22"/>
    </location>
</feature>
<dbReference type="STRING" id="1184151.AW736_22495"/>
<dbReference type="Pfam" id="PF11340">
    <property type="entry name" value="DUF3142"/>
    <property type="match status" value="1"/>
</dbReference>
<organism evidence="2 3">
    <name type="scientific">Termitidicoccus mucosus</name>
    <dbReference type="NCBI Taxonomy" id="1184151"/>
    <lineage>
        <taxon>Bacteria</taxon>
        <taxon>Pseudomonadati</taxon>
        <taxon>Verrucomicrobiota</taxon>
        <taxon>Opitutia</taxon>
        <taxon>Opitutales</taxon>
        <taxon>Opitutaceae</taxon>
        <taxon>Termitidicoccus</taxon>
    </lineage>
</organism>
<keyword evidence="3" id="KW-1185">Reference proteome</keyword>
<accession>A0A178IBX6</accession>
<gene>
    <name evidence="2" type="ORF">AW736_22495</name>
</gene>
<proteinExistence type="predicted"/>
<name>A0A178IBX6_9BACT</name>
<evidence type="ECO:0000256" key="1">
    <source>
        <dbReference type="SAM" id="SignalP"/>
    </source>
</evidence>
<dbReference type="EMBL" id="LRRQ01000169">
    <property type="protein sequence ID" value="OAM87532.1"/>
    <property type="molecule type" value="Genomic_DNA"/>
</dbReference>
<dbReference type="AlphaFoldDB" id="A0A178IBX6"/>
<sequence length="431" mass="46824">MAGLHRIAALLLLAAPGCIAPAATWTHDAYVWQRQPSPALDAAIHSSRDHINTCCFLASEISWHGDAPRISRPHLDHATLAALGKPIALALRINPLPPKTKPADHASQIASEAAAILSAARAAGIVPVELQIDYDCPGHKLARYRELLYSLRATVGQTPLTFTALPSWLKHEEDFTALAREADGFVLQVHSLEKPASIDSAFTLCDPKLVLAWARRADALAARAGPSGARFRVALPTYGYTLGFDTGGRFIGLAAEAPRDWPAGTRLRAVRANPRELQCLARELSAENLSHLDGIIWFRLPVAGDRLAWNAETFAAVIQDIPIVSQLSAEIHRTQPGLAEIVIVNRGQTAEPLPQTLRVIWTPGGRATACDTLAGYYCYYDLPKDNVLFVYRHSPAPAELAPGRSRAIGWLRFDFPDEKIASAFSIHATIP</sequence>
<evidence type="ECO:0000313" key="3">
    <source>
        <dbReference type="Proteomes" id="UP000078486"/>
    </source>
</evidence>
<evidence type="ECO:0000313" key="2">
    <source>
        <dbReference type="EMBL" id="OAM87532.1"/>
    </source>
</evidence>
<dbReference type="Proteomes" id="UP000078486">
    <property type="component" value="Unassembled WGS sequence"/>
</dbReference>
<keyword evidence="1" id="KW-0732">Signal</keyword>
<reference evidence="2 3" key="1">
    <citation type="submission" date="2016-01" db="EMBL/GenBank/DDBJ databases">
        <title>High potential of lignocellulose degradation of a new Verrucomicrobia species.</title>
        <authorList>
            <person name="Wang Y."/>
            <person name="Shi Y."/>
            <person name="Qiu Z."/>
            <person name="Liu S."/>
            <person name="Yang H."/>
        </authorList>
    </citation>
    <scope>NUCLEOTIDE SEQUENCE [LARGE SCALE GENOMIC DNA]</scope>
    <source>
        <strain evidence="2 3">TSB47</strain>
    </source>
</reference>
<dbReference type="InterPro" id="IPR021488">
    <property type="entry name" value="DUF3142"/>
</dbReference>
<feature type="chain" id="PRO_5008088577" description="DUF3142 domain-containing protein" evidence="1">
    <location>
        <begin position="23"/>
        <end position="431"/>
    </location>
</feature>
<comment type="caution">
    <text evidence="2">The sequence shown here is derived from an EMBL/GenBank/DDBJ whole genome shotgun (WGS) entry which is preliminary data.</text>
</comment>
<evidence type="ECO:0008006" key="4">
    <source>
        <dbReference type="Google" id="ProtNLM"/>
    </source>
</evidence>
<protein>
    <recommendedName>
        <fullName evidence="4">DUF3142 domain-containing protein</fullName>
    </recommendedName>
</protein>